<feature type="transmembrane region" description="Helical" evidence="1">
    <location>
        <begin position="217"/>
        <end position="234"/>
    </location>
</feature>
<name>A0ABV1D3K9_9FIRM</name>
<keyword evidence="1" id="KW-0812">Transmembrane</keyword>
<evidence type="ECO:0000313" key="3">
    <source>
        <dbReference type="Proteomes" id="UP001454086"/>
    </source>
</evidence>
<keyword evidence="1" id="KW-0472">Membrane</keyword>
<evidence type="ECO:0000256" key="1">
    <source>
        <dbReference type="SAM" id="Phobius"/>
    </source>
</evidence>
<reference evidence="2 3" key="1">
    <citation type="submission" date="2024-03" db="EMBL/GenBank/DDBJ databases">
        <title>Human intestinal bacterial collection.</title>
        <authorList>
            <person name="Pauvert C."/>
            <person name="Hitch T.C.A."/>
            <person name="Clavel T."/>
        </authorList>
    </citation>
    <scope>NUCLEOTIDE SEQUENCE [LARGE SCALE GENOMIC DNA]</scope>
    <source>
        <strain evidence="2 3">CLA-SR-H021</strain>
    </source>
</reference>
<protein>
    <submittedName>
        <fullName evidence="2">Uncharacterized protein</fullName>
    </submittedName>
</protein>
<keyword evidence="3" id="KW-1185">Reference proteome</keyword>
<feature type="transmembrane region" description="Helical" evidence="1">
    <location>
        <begin position="60"/>
        <end position="80"/>
    </location>
</feature>
<proteinExistence type="predicted"/>
<feature type="transmembrane region" description="Helical" evidence="1">
    <location>
        <begin position="34"/>
        <end position="54"/>
    </location>
</feature>
<dbReference type="RefSeq" id="WP_008720800.1">
    <property type="nucleotide sequence ID" value="NZ_JAJFDX010000026.1"/>
</dbReference>
<evidence type="ECO:0000313" key="2">
    <source>
        <dbReference type="EMBL" id="MEQ2424982.1"/>
    </source>
</evidence>
<feature type="transmembrane region" description="Helical" evidence="1">
    <location>
        <begin position="169"/>
        <end position="187"/>
    </location>
</feature>
<feature type="transmembrane region" description="Helical" evidence="1">
    <location>
        <begin position="194"/>
        <end position="211"/>
    </location>
</feature>
<dbReference type="EMBL" id="JBBMFM010000022">
    <property type="protein sequence ID" value="MEQ2424982.1"/>
    <property type="molecule type" value="Genomic_DNA"/>
</dbReference>
<gene>
    <name evidence="2" type="ORF">WMQ36_08355</name>
</gene>
<feature type="transmembrane region" description="Helical" evidence="1">
    <location>
        <begin position="129"/>
        <end position="157"/>
    </location>
</feature>
<organism evidence="2 3">
    <name type="scientific">Enterocloster hominis</name>
    <name type="common">ex Hitch et al. 2024</name>
    <dbReference type="NCBI Taxonomy" id="1917870"/>
    <lineage>
        <taxon>Bacteria</taxon>
        <taxon>Bacillati</taxon>
        <taxon>Bacillota</taxon>
        <taxon>Clostridia</taxon>
        <taxon>Lachnospirales</taxon>
        <taxon>Lachnospiraceae</taxon>
        <taxon>Enterocloster</taxon>
    </lineage>
</organism>
<keyword evidence="1" id="KW-1133">Transmembrane helix</keyword>
<dbReference type="Proteomes" id="UP001454086">
    <property type="component" value="Unassembled WGS sequence"/>
</dbReference>
<sequence>MSEQIAKDDAQVKGTKRDGVFDEYDHKIHRMGRIGTFVSLITWFLPAIGITLIYKVHLNWGQILAATIAVVSAFGLQGFFQPFTFFPMLGAGGTYLSFIFGNVPQQRLPCATSCQEIMGVDMGTKEGDIVATIAVGISSLVSVAVCTLGMVAVTIIYPVISNPVLSPGFGNIIPALFGYMFVTVFLGSPKVATLPSILCLVMLAVFGLPFASKNSMYLNLFFMGTAVVWAYYLFKKGKIKSGGRL</sequence>
<accession>A0ABV1D3K9</accession>
<comment type="caution">
    <text evidence="2">The sequence shown here is derived from an EMBL/GenBank/DDBJ whole genome shotgun (WGS) entry which is preliminary data.</text>
</comment>